<feature type="domain" description="YqaJ viral recombinase" evidence="2">
    <location>
        <begin position="27"/>
        <end position="176"/>
    </location>
</feature>
<dbReference type="SUPFAM" id="SSF52980">
    <property type="entry name" value="Restriction endonuclease-like"/>
    <property type="match status" value="1"/>
</dbReference>
<evidence type="ECO:0000313" key="4">
    <source>
        <dbReference type="Proteomes" id="UP000246517"/>
    </source>
</evidence>
<gene>
    <name evidence="3" type="primary">38</name>
    <name evidence="3" type="ORF">PBI_APPA_38</name>
</gene>
<keyword evidence="4" id="KW-1185">Reference proteome</keyword>
<proteinExistence type="predicted"/>
<feature type="compositionally biased region" description="Basic and acidic residues" evidence="1">
    <location>
        <begin position="9"/>
        <end position="20"/>
    </location>
</feature>
<dbReference type="RefSeq" id="YP_009801515.1">
    <property type="nucleotide sequence ID" value="NC_047972.1"/>
</dbReference>
<name>A0A2U8UHW1_9CAUD</name>
<dbReference type="InterPro" id="IPR011604">
    <property type="entry name" value="PDDEXK-like_dom_sf"/>
</dbReference>
<keyword evidence="3" id="KW-0540">Nuclease</keyword>
<feature type="region of interest" description="Disordered" evidence="1">
    <location>
        <begin position="1"/>
        <end position="20"/>
    </location>
</feature>
<keyword evidence="3" id="KW-0269">Exonuclease</keyword>
<dbReference type="Gene3D" id="3.90.320.10">
    <property type="match status" value="1"/>
</dbReference>
<dbReference type="Pfam" id="PF09588">
    <property type="entry name" value="YqaJ"/>
    <property type="match status" value="1"/>
</dbReference>
<accession>A0A2U8UHW1</accession>
<evidence type="ECO:0000256" key="1">
    <source>
        <dbReference type="SAM" id="MobiDB-lite"/>
    </source>
</evidence>
<reference evidence="3 4" key="1">
    <citation type="submission" date="2018-03" db="EMBL/GenBank/DDBJ databases">
        <authorList>
            <person name="Zack K.M."/>
            <person name="Garlena R.A."/>
            <person name="Russell D.A."/>
            <person name="Pope W.H."/>
            <person name="Jacobs-Sera D."/>
            <person name="Hatfull G.F."/>
        </authorList>
    </citation>
    <scope>NUCLEOTIDE SEQUENCE [LARGE SCALE GENOMIC DNA]</scope>
</reference>
<dbReference type="InterPro" id="IPR011335">
    <property type="entry name" value="Restrct_endonuc-II-like"/>
</dbReference>
<dbReference type="GeneID" id="54992032"/>
<evidence type="ECO:0000259" key="2">
    <source>
        <dbReference type="Pfam" id="PF09588"/>
    </source>
</evidence>
<dbReference type="EMBL" id="MH153799">
    <property type="protein sequence ID" value="AWN03220.1"/>
    <property type="molecule type" value="Genomic_DNA"/>
</dbReference>
<sequence>MTSLLTARRPVEGPAYDKTKPETRGPWLAFRRAGITATEIRDWGNGSKRREIIEAKRTGEFVDLSSNIYVNHGNVREPIIAAWIEARFGIAPCDSVFASADNSRHLASPDGITLDPFTRELVVGTSDATLAEIKTSKHDLTPGRLDAERALITIEPGSKFDLSGYYVQMQWQMYVMNAVRTLFVYEQHDGKIDPETGTFTPKGVPEYAWIPRDDALIDRLVTERAPAALAEIDRALSGGGMPPVGPLPAEHAILVADLLKARDDEAIAKAAKEAAWSKLQSLYLSTDEEPKPDVSIDVPDFAKISVSTSTKDVRKVDLDAARAKAPALVAKYEALIARHTHVEPETTQRLTITAPKKDKEIAS</sequence>
<dbReference type="InterPro" id="IPR019080">
    <property type="entry name" value="YqaJ_viral_recombinase"/>
</dbReference>
<dbReference type="Proteomes" id="UP000246517">
    <property type="component" value="Segment"/>
</dbReference>
<protein>
    <submittedName>
        <fullName evidence="3">Exonuclease</fullName>
    </submittedName>
</protein>
<evidence type="ECO:0000313" key="3">
    <source>
        <dbReference type="EMBL" id="AWN03220.1"/>
    </source>
</evidence>
<dbReference type="KEGG" id="vg:54992032"/>
<organism evidence="3 4">
    <name type="scientific">Microbacterium phage Appa</name>
    <dbReference type="NCBI Taxonomy" id="2182350"/>
    <lineage>
        <taxon>Viruses</taxon>
        <taxon>Duplodnaviria</taxon>
        <taxon>Heunggongvirae</taxon>
        <taxon>Uroviricota</taxon>
        <taxon>Caudoviricetes</taxon>
        <taxon>Appavirus</taxon>
        <taxon>Appavirus appa</taxon>
    </lineage>
</organism>
<keyword evidence="3" id="KW-0378">Hydrolase</keyword>
<dbReference type="GO" id="GO:0004527">
    <property type="term" value="F:exonuclease activity"/>
    <property type="evidence" value="ECO:0007669"/>
    <property type="project" value="UniProtKB-KW"/>
</dbReference>